<evidence type="ECO:0000256" key="1">
    <source>
        <dbReference type="SAM" id="SignalP"/>
    </source>
</evidence>
<reference evidence="3" key="1">
    <citation type="submission" date="2019-12" db="EMBL/GenBank/DDBJ databases">
        <authorList>
            <person name="Cremers G."/>
        </authorList>
    </citation>
    <scope>NUCLEOTIDE SEQUENCE</scope>
    <source>
        <strain evidence="3">Mbul1</strain>
    </source>
</reference>
<sequence length="250" mass="27245">MHRILLHIVFGLTLACAAGPVIASPACPALAPRQPMPLEAIPQSVSVAELRERSAPLSARLSGRDLSAHRLVFLGDSITQGWDSGLWSMFWGEWSPLNLGVWGDRTQDVLWRLDHGQWPPSLKPDLVVLLIGTNNADTGSRPEDTALGIAEIIRVLQARSPDTRILLLGILPRGEDATSPERVGNARVNELIRRCGDDRRVIYLDPGRAMVDAAGHLSTQVMADKLHPTSLGYAILGGAIDARIRQLMTR</sequence>
<evidence type="ECO:0000313" key="3">
    <source>
        <dbReference type="EMBL" id="CAA2099766.1"/>
    </source>
</evidence>
<dbReference type="SUPFAM" id="SSF52266">
    <property type="entry name" value="SGNH hydrolase"/>
    <property type="match status" value="1"/>
</dbReference>
<dbReference type="InterPro" id="IPR036514">
    <property type="entry name" value="SGNH_hydro_sf"/>
</dbReference>
<dbReference type="InterPro" id="IPR013830">
    <property type="entry name" value="SGNH_hydro"/>
</dbReference>
<feature type="chain" id="PRO_5025667195" description="SGNH hydrolase-type esterase domain-containing protein" evidence="1">
    <location>
        <begin position="24"/>
        <end position="250"/>
    </location>
</feature>
<dbReference type="GO" id="GO:0004622">
    <property type="term" value="F:phosphatidylcholine lysophospholipase activity"/>
    <property type="evidence" value="ECO:0007669"/>
    <property type="project" value="TreeGrafter"/>
</dbReference>
<accession>A0A679IYX4</accession>
<dbReference type="EMBL" id="LR743504">
    <property type="protein sequence ID" value="CAA2099766.1"/>
    <property type="molecule type" value="Genomic_DNA"/>
</dbReference>
<dbReference type="PANTHER" id="PTHR30383:SF5">
    <property type="entry name" value="SGNH HYDROLASE-TYPE ESTERASE DOMAIN-CONTAINING PROTEIN"/>
    <property type="match status" value="1"/>
</dbReference>
<dbReference type="Gene3D" id="3.40.50.1110">
    <property type="entry name" value="SGNH hydrolase"/>
    <property type="match status" value="1"/>
</dbReference>
<dbReference type="Pfam" id="PF13472">
    <property type="entry name" value="Lipase_GDSL_2"/>
    <property type="match status" value="1"/>
</dbReference>
<dbReference type="PANTHER" id="PTHR30383">
    <property type="entry name" value="THIOESTERASE 1/PROTEASE 1/LYSOPHOSPHOLIPASE L1"/>
    <property type="match status" value="1"/>
</dbReference>
<feature type="domain" description="SGNH hydrolase-type esterase" evidence="2">
    <location>
        <begin position="73"/>
        <end position="235"/>
    </location>
</feature>
<protein>
    <recommendedName>
        <fullName evidence="2">SGNH hydrolase-type esterase domain-containing protein</fullName>
    </recommendedName>
</protein>
<feature type="signal peptide" evidence="1">
    <location>
        <begin position="1"/>
        <end position="23"/>
    </location>
</feature>
<keyword evidence="1" id="KW-0732">Signal</keyword>
<dbReference type="PROSITE" id="PS51257">
    <property type="entry name" value="PROKAR_LIPOPROTEIN"/>
    <property type="match status" value="1"/>
</dbReference>
<name>A0A679IYX4_9HYPH</name>
<dbReference type="AlphaFoldDB" id="A0A679IYX4"/>
<organism evidence="3">
    <name type="scientific">Methylobacterium bullatum</name>
    <dbReference type="NCBI Taxonomy" id="570505"/>
    <lineage>
        <taxon>Bacteria</taxon>
        <taxon>Pseudomonadati</taxon>
        <taxon>Pseudomonadota</taxon>
        <taxon>Alphaproteobacteria</taxon>
        <taxon>Hyphomicrobiales</taxon>
        <taxon>Methylobacteriaceae</taxon>
        <taxon>Methylobacterium</taxon>
    </lineage>
</organism>
<evidence type="ECO:0000259" key="2">
    <source>
        <dbReference type="Pfam" id="PF13472"/>
    </source>
</evidence>
<proteinExistence type="predicted"/>
<gene>
    <name evidence="3" type="ORF">MBUL_00319</name>
</gene>
<dbReference type="InterPro" id="IPR051532">
    <property type="entry name" value="Ester_Hydrolysis_Enzymes"/>
</dbReference>